<dbReference type="SUPFAM" id="SSF55073">
    <property type="entry name" value="Nucleotide cyclase"/>
    <property type="match status" value="1"/>
</dbReference>
<name>A0A6J4M7F0_9BACT</name>
<dbReference type="PANTHER" id="PTHR43433:SF8">
    <property type="entry name" value="BIFUNCTIONAL LIPASE_ADENYLATE CYCLASE LIPJ"/>
    <property type="match status" value="1"/>
</dbReference>
<dbReference type="GO" id="GO:0035556">
    <property type="term" value="P:intracellular signal transduction"/>
    <property type="evidence" value="ECO:0007669"/>
    <property type="project" value="InterPro"/>
</dbReference>
<dbReference type="Gene3D" id="3.40.50.1820">
    <property type="entry name" value="alpha/beta hydrolase"/>
    <property type="match status" value="1"/>
</dbReference>
<keyword evidence="2" id="KW-0456">Lyase</keyword>
<dbReference type="PROSITE" id="PS50125">
    <property type="entry name" value="GUANYLATE_CYCLASE_2"/>
    <property type="match status" value="1"/>
</dbReference>
<dbReference type="EMBL" id="CADCTU010000769">
    <property type="protein sequence ID" value="CAA9351989.1"/>
    <property type="molecule type" value="Genomic_DNA"/>
</dbReference>
<dbReference type="GO" id="GO:0009190">
    <property type="term" value="P:cyclic nucleotide biosynthetic process"/>
    <property type="evidence" value="ECO:0007669"/>
    <property type="project" value="InterPro"/>
</dbReference>
<sequence>MRRTRYARTRDGLHIAYQTVGDGPLDLLYVPQSFSQVEHLWEHPTVARWLERLASFARLIMYDRRESGLSDRMGRAATLEEQIDDVIAVLDAAGAGRVGIYALMEGTPMAMLFAAAHPERTGALALYNPFARTTRAPGYEWAPTAAERAERFEQINAGWGNGDVLLEFLASRHGQDERLAAWLGKLQRVSMSPGTARTVSEANQDLDVRHVLPSIRVPTLVLRREADEAIDARHVRYVAEHIPGARLVELPGDETLPFLGDAESVVGELEEFLTGGRASAVRDRVLATVLFTDICGSTEAAARLGDRAWRDVLGEHDRLVADVIERYAGRSVKSIGDGVLATFDGPARAIRAGRAIAREVPRLGVDVRVGLHTGECEMIGSDVGGLAVHIAARVVGLADAGQVVVSQTVKDLVTGSELDFADRGEHDLRGVPGRWRVWALA</sequence>
<dbReference type="InterPro" id="IPR029787">
    <property type="entry name" value="Nucleotide_cyclase"/>
</dbReference>
<reference evidence="2" key="1">
    <citation type="submission" date="2020-02" db="EMBL/GenBank/DDBJ databases">
        <authorList>
            <person name="Meier V. D."/>
        </authorList>
    </citation>
    <scope>NUCLEOTIDE SEQUENCE</scope>
    <source>
        <strain evidence="2">AVDCRST_MAG11</strain>
    </source>
</reference>
<dbReference type="EC" id="4.6.1.1" evidence="2"/>
<dbReference type="Gene3D" id="3.30.70.1230">
    <property type="entry name" value="Nucleotide cyclase"/>
    <property type="match status" value="1"/>
</dbReference>
<dbReference type="InterPro" id="IPR029058">
    <property type="entry name" value="AB_hydrolase_fold"/>
</dbReference>
<evidence type="ECO:0000313" key="2">
    <source>
        <dbReference type="EMBL" id="CAA9351989.1"/>
    </source>
</evidence>
<proteinExistence type="predicted"/>
<accession>A0A6J4M7F0</accession>
<dbReference type="Pfam" id="PF00211">
    <property type="entry name" value="Guanylate_cyc"/>
    <property type="match status" value="1"/>
</dbReference>
<dbReference type="PANTHER" id="PTHR43433">
    <property type="entry name" value="HYDROLASE, ALPHA/BETA FOLD FAMILY PROTEIN"/>
    <property type="match status" value="1"/>
</dbReference>
<dbReference type="InterPro" id="IPR050471">
    <property type="entry name" value="AB_hydrolase"/>
</dbReference>
<dbReference type="CDD" id="cd07302">
    <property type="entry name" value="CHD"/>
    <property type="match status" value="1"/>
</dbReference>
<dbReference type="AlphaFoldDB" id="A0A6J4M7F0"/>
<dbReference type="InterPro" id="IPR001054">
    <property type="entry name" value="A/G_cyclase"/>
</dbReference>
<organism evidence="2">
    <name type="scientific">uncultured Gemmatimonadaceae bacterium</name>
    <dbReference type="NCBI Taxonomy" id="246130"/>
    <lineage>
        <taxon>Bacteria</taxon>
        <taxon>Pseudomonadati</taxon>
        <taxon>Gemmatimonadota</taxon>
        <taxon>Gemmatimonadia</taxon>
        <taxon>Gemmatimonadales</taxon>
        <taxon>Gemmatimonadaceae</taxon>
        <taxon>environmental samples</taxon>
    </lineage>
</organism>
<evidence type="ECO:0000259" key="1">
    <source>
        <dbReference type="PROSITE" id="PS50125"/>
    </source>
</evidence>
<feature type="domain" description="Guanylate cyclase" evidence="1">
    <location>
        <begin position="288"/>
        <end position="395"/>
    </location>
</feature>
<gene>
    <name evidence="2" type="ORF">AVDCRST_MAG11-3581</name>
</gene>
<dbReference type="GO" id="GO:0004016">
    <property type="term" value="F:adenylate cyclase activity"/>
    <property type="evidence" value="ECO:0007669"/>
    <property type="project" value="UniProtKB-EC"/>
</dbReference>
<dbReference type="SMART" id="SM00044">
    <property type="entry name" value="CYCc"/>
    <property type="match status" value="1"/>
</dbReference>
<protein>
    <submittedName>
        <fullName evidence="2">Adenylate cyclase</fullName>
        <ecNumber evidence="2">4.6.1.1</ecNumber>
    </submittedName>
</protein>
<dbReference type="SUPFAM" id="SSF53474">
    <property type="entry name" value="alpha/beta-Hydrolases"/>
    <property type="match status" value="1"/>
</dbReference>